<dbReference type="Proteomes" id="UP001149090">
    <property type="component" value="Unassembled WGS sequence"/>
</dbReference>
<evidence type="ECO:0000313" key="2">
    <source>
        <dbReference type="Proteomes" id="UP001149090"/>
    </source>
</evidence>
<proteinExistence type="predicted"/>
<accession>A0A9Q0LKY4</accession>
<organism evidence="1 2">
    <name type="scientific">Anaeramoeba ignava</name>
    <name type="common">Anaerobic marine amoeba</name>
    <dbReference type="NCBI Taxonomy" id="1746090"/>
    <lineage>
        <taxon>Eukaryota</taxon>
        <taxon>Metamonada</taxon>
        <taxon>Anaeramoebidae</taxon>
        <taxon>Anaeramoeba</taxon>
    </lineage>
</organism>
<name>A0A9Q0LKY4_ANAIG</name>
<dbReference type="EMBL" id="JAPDFW010000069">
    <property type="protein sequence ID" value="KAJ5074703.1"/>
    <property type="molecule type" value="Genomic_DNA"/>
</dbReference>
<gene>
    <name evidence="1" type="ORF">M0811_08058</name>
</gene>
<comment type="caution">
    <text evidence="1">The sequence shown here is derived from an EMBL/GenBank/DDBJ whole genome shotgun (WGS) entry which is preliminary data.</text>
</comment>
<dbReference type="AlphaFoldDB" id="A0A9Q0LKY4"/>
<keyword evidence="2" id="KW-1185">Reference proteome</keyword>
<protein>
    <submittedName>
        <fullName evidence="1">Uncharacterized protein</fullName>
    </submittedName>
</protein>
<sequence length="72" mass="8917">MFELNVSDTSNKVHDYSRKRYETIQNFIYFLYHDKFQEEKIIKKQINLEEYEDLKDYYQLNSNSIIDLILNN</sequence>
<reference evidence="1" key="1">
    <citation type="submission" date="2022-10" db="EMBL/GenBank/DDBJ databases">
        <title>Novel sulphate-reducing endosymbionts in the free-living metamonad Anaeramoeba.</title>
        <authorList>
            <person name="Jerlstrom-Hultqvist J."/>
            <person name="Cepicka I."/>
            <person name="Gallot-Lavallee L."/>
            <person name="Salas-Leiva D."/>
            <person name="Curtis B.A."/>
            <person name="Zahonova K."/>
            <person name="Pipaliya S."/>
            <person name="Dacks J."/>
            <person name="Roger A.J."/>
        </authorList>
    </citation>
    <scope>NUCLEOTIDE SEQUENCE</scope>
    <source>
        <strain evidence="1">BMAN</strain>
    </source>
</reference>
<evidence type="ECO:0000313" key="1">
    <source>
        <dbReference type="EMBL" id="KAJ5074703.1"/>
    </source>
</evidence>